<protein>
    <recommendedName>
        <fullName evidence="3 6">Flagellar basal-body rod protein FlgC</fullName>
    </recommendedName>
</protein>
<evidence type="ECO:0000256" key="4">
    <source>
        <dbReference type="ARBA" id="ARBA00023143"/>
    </source>
</evidence>
<evidence type="ECO:0000313" key="9">
    <source>
        <dbReference type="EMBL" id="HED09070.1"/>
    </source>
</evidence>
<comment type="subunit">
    <text evidence="5 6">The basal body constitutes a major portion of the flagellar organelle and consists of four rings (L,P,S, and M) mounted on a central rod. The rod consists of about 26 subunits of FlgG in the distal portion, and FlgB, FlgC and FlgF are thought to build up the proximal portion of the rod with about 6 subunits each.</text>
</comment>
<dbReference type="InterPro" id="IPR006299">
    <property type="entry name" value="FlgC"/>
</dbReference>
<comment type="subcellular location">
    <subcellularLocation>
        <location evidence="1 6">Bacterial flagellum basal body</location>
    </subcellularLocation>
</comment>
<dbReference type="Pfam" id="PF06429">
    <property type="entry name" value="Flg_bbr_C"/>
    <property type="match status" value="1"/>
</dbReference>
<keyword evidence="4 6" id="KW-0975">Bacterial flagellum</keyword>
<evidence type="ECO:0000259" key="8">
    <source>
        <dbReference type="Pfam" id="PF06429"/>
    </source>
</evidence>
<gene>
    <name evidence="9" type="primary">flgC</name>
    <name evidence="9" type="ORF">ENJ10_00140</name>
</gene>
<evidence type="ECO:0000256" key="5">
    <source>
        <dbReference type="ARBA" id="ARBA00025933"/>
    </source>
</evidence>
<dbReference type="NCBIfam" id="TIGR01395">
    <property type="entry name" value="FlgC"/>
    <property type="match status" value="1"/>
</dbReference>
<evidence type="ECO:0000256" key="1">
    <source>
        <dbReference type="ARBA" id="ARBA00004117"/>
    </source>
</evidence>
<dbReference type="PANTHER" id="PTHR30435">
    <property type="entry name" value="FLAGELLAR PROTEIN"/>
    <property type="match status" value="1"/>
</dbReference>
<dbReference type="InterPro" id="IPR001444">
    <property type="entry name" value="Flag_bb_rod_N"/>
</dbReference>
<comment type="caution">
    <text evidence="9">The sequence shown here is derived from an EMBL/GenBank/DDBJ whole genome shotgun (WGS) entry which is preliminary data.</text>
</comment>
<dbReference type="Pfam" id="PF00460">
    <property type="entry name" value="Flg_bb_rod"/>
    <property type="match status" value="1"/>
</dbReference>
<evidence type="ECO:0000256" key="3">
    <source>
        <dbReference type="ARBA" id="ARBA00017941"/>
    </source>
</evidence>
<feature type="domain" description="Flagellar basal body rod protein N-terminal" evidence="7">
    <location>
        <begin position="10"/>
        <end position="35"/>
    </location>
</feature>
<proteinExistence type="inferred from homology"/>
<dbReference type="GO" id="GO:0030694">
    <property type="term" value="C:bacterial-type flagellum basal body, rod"/>
    <property type="evidence" value="ECO:0007669"/>
    <property type="project" value="UniProtKB-UniRule"/>
</dbReference>
<keyword evidence="9" id="KW-0966">Cell projection</keyword>
<dbReference type="Proteomes" id="UP000886005">
    <property type="component" value="Unassembled WGS sequence"/>
</dbReference>
<name>A0A7V1LJE0_CALAY</name>
<reference evidence="9" key="1">
    <citation type="journal article" date="2020" name="mSystems">
        <title>Genome- and Community-Level Interaction Insights into Carbon Utilization and Element Cycling Functions of Hydrothermarchaeota in Hydrothermal Sediment.</title>
        <authorList>
            <person name="Zhou Z."/>
            <person name="Liu Y."/>
            <person name="Xu W."/>
            <person name="Pan J."/>
            <person name="Luo Z.H."/>
            <person name="Li M."/>
        </authorList>
    </citation>
    <scope>NUCLEOTIDE SEQUENCE [LARGE SCALE GENOMIC DNA]</scope>
    <source>
        <strain evidence="9">HyVt-456</strain>
    </source>
</reference>
<dbReference type="EMBL" id="DRLD01000003">
    <property type="protein sequence ID" value="HED09070.1"/>
    <property type="molecule type" value="Genomic_DNA"/>
</dbReference>
<keyword evidence="9" id="KW-0969">Cilium</keyword>
<organism evidence="9">
    <name type="scientific">Caldithrix abyssi</name>
    <dbReference type="NCBI Taxonomy" id="187145"/>
    <lineage>
        <taxon>Bacteria</taxon>
        <taxon>Pseudomonadati</taxon>
        <taxon>Calditrichota</taxon>
        <taxon>Calditrichia</taxon>
        <taxon>Calditrichales</taxon>
        <taxon>Calditrichaceae</taxon>
        <taxon>Caldithrix</taxon>
    </lineage>
</organism>
<feature type="domain" description="Flagellar basal-body/hook protein C-terminal" evidence="8">
    <location>
        <begin position="118"/>
        <end position="160"/>
    </location>
</feature>
<keyword evidence="9" id="KW-0282">Flagellum</keyword>
<dbReference type="PANTHER" id="PTHR30435:SF2">
    <property type="entry name" value="FLAGELLAR BASAL-BODY ROD PROTEIN FLGC"/>
    <property type="match status" value="1"/>
</dbReference>
<evidence type="ECO:0000259" key="7">
    <source>
        <dbReference type="Pfam" id="PF00460"/>
    </source>
</evidence>
<evidence type="ECO:0000256" key="6">
    <source>
        <dbReference type="RuleBase" id="RU362062"/>
    </source>
</evidence>
<dbReference type="GO" id="GO:0071978">
    <property type="term" value="P:bacterial-type flagellum-dependent swarming motility"/>
    <property type="evidence" value="ECO:0007669"/>
    <property type="project" value="TreeGrafter"/>
</dbReference>
<comment type="similarity">
    <text evidence="2">Belongs to the flagella basal body rod proteins family.</text>
</comment>
<dbReference type="InterPro" id="IPR010930">
    <property type="entry name" value="Flg_bb/hook_C_dom"/>
</dbReference>
<dbReference type="AlphaFoldDB" id="A0A7V1LJE0"/>
<sequence length="162" mass="18193">MKTEGILSAIDTTMGGLSTQMKRLRLISDNIANADRIADKKGKVYKRQILVPEGRNSVRKPDFGDRLSLSMKKTAQGHFNNVERRLGGLKDGRNDYEVIQQESTLRVFEPNNPMADKDGYVEKPDINVVEEMVDMISATRIYEANISVMEAAKSIAKKSMEI</sequence>
<evidence type="ECO:0000256" key="2">
    <source>
        <dbReference type="ARBA" id="ARBA00009677"/>
    </source>
</evidence>
<accession>A0A7V1LJE0</accession>